<gene>
    <name evidence="2" type="ORF">MUN33_11050</name>
</gene>
<dbReference type="RefSeq" id="WP_244804972.1">
    <property type="nucleotide sequence ID" value="NZ_JALIEA010000017.1"/>
</dbReference>
<sequence length="187" mass="20808">MAGDRALTDREALAAEVLAFGKSLVPDRFPRPTPEALIAWGMVLGEMRVPAEVWPEAIAWWSMNSATDRMATPRELKDAAQHIVRDVWETNPEKRRILDAHRAARLRAREARGELPPGTAPETAGDTGMVAIEPRSEDTAVRWREVRAGIAQRARDRRIAEREAAGRGELFEDMNNQPGEEPPENGA</sequence>
<dbReference type="Proteomes" id="UP001139207">
    <property type="component" value="Unassembled WGS sequence"/>
</dbReference>
<accession>A0A9X2B047</accession>
<proteinExistence type="predicted"/>
<evidence type="ECO:0000313" key="2">
    <source>
        <dbReference type="EMBL" id="MCJ7859242.1"/>
    </source>
</evidence>
<feature type="region of interest" description="Disordered" evidence="1">
    <location>
        <begin position="162"/>
        <end position="187"/>
    </location>
</feature>
<reference evidence="2" key="1">
    <citation type="submission" date="2022-04" db="EMBL/GenBank/DDBJ databases">
        <title>Corynebacterium kalidii LD5P10.</title>
        <authorList>
            <person name="Sun J.Q."/>
        </authorList>
    </citation>
    <scope>NUCLEOTIDE SEQUENCE</scope>
    <source>
        <strain evidence="2">LD5P10</strain>
    </source>
</reference>
<dbReference type="EMBL" id="JALIEA010000017">
    <property type="protein sequence ID" value="MCJ7859242.1"/>
    <property type="molecule type" value="Genomic_DNA"/>
</dbReference>
<protein>
    <submittedName>
        <fullName evidence="2">Uncharacterized protein</fullName>
    </submittedName>
</protein>
<comment type="caution">
    <text evidence="2">The sequence shown here is derived from an EMBL/GenBank/DDBJ whole genome shotgun (WGS) entry which is preliminary data.</text>
</comment>
<name>A0A9X2B047_9CORY</name>
<evidence type="ECO:0000313" key="3">
    <source>
        <dbReference type="Proteomes" id="UP001139207"/>
    </source>
</evidence>
<organism evidence="2 3">
    <name type="scientific">Corynebacterium kalidii</name>
    <dbReference type="NCBI Taxonomy" id="2931982"/>
    <lineage>
        <taxon>Bacteria</taxon>
        <taxon>Bacillati</taxon>
        <taxon>Actinomycetota</taxon>
        <taxon>Actinomycetes</taxon>
        <taxon>Mycobacteriales</taxon>
        <taxon>Corynebacteriaceae</taxon>
        <taxon>Corynebacterium</taxon>
    </lineage>
</organism>
<keyword evidence="3" id="KW-1185">Reference proteome</keyword>
<dbReference type="AlphaFoldDB" id="A0A9X2B047"/>
<evidence type="ECO:0000256" key="1">
    <source>
        <dbReference type="SAM" id="MobiDB-lite"/>
    </source>
</evidence>